<organism evidence="2 3">
    <name type="scientific">Setaria viridis</name>
    <name type="common">Green bristlegrass</name>
    <name type="synonym">Setaria italica subsp. viridis</name>
    <dbReference type="NCBI Taxonomy" id="4556"/>
    <lineage>
        <taxon>Eukaryota</taxon>
        <taxon>Viridiplantae</taxon>
        <taxon>Streptophyta</taxon>
        <taxon>Embryophyta</taxon>
        <taxon>Tracheophyta</taxon>
        <taxon>Spermatophyta</taxon>
        <taxon>Magnoliopsida</taxon>
        <taxon>Liliopsida</taxon>
        <taxon>Poales</taxon>
        <taxon>Poaceae</taxon>
        <taxon>PACMAD clade</taxon>
        <taxon>Panicoideae</taxon>
        <taxon>Panicodae</taxon>
        <taxon>Paniceae</taxon>
        <taxon>Cenchrinae</taxon>
        <taxon>Setaria</taxon>
    </lineage>
</organism>
<dbReference type="EMBL" id="CM016559">
    <property type="protein sequence ID" value="TKW01062.1"/>
    <property type="molecule type" value="Genomic_DNA"/>
</dbReference>
<keyword evidence="1" id="KW-0472">Membrane</keyword>
<evidence type="ECO:0000313" key="2">
    <source>
        <dbReference type="EMBL" id="TKW01062.1"/>
    </source>
</evidence>
<dbReference type="AlphaFoldDB" id="A0A4U6THE9"/>
<dbReference type="PANTHER" id="PTHR31170:SF18">
    <property type="entry name" value="(WILD MALAYSIAN BANANA) HYPOTHETICAL PROTEIN"/>
    <property type="match status" value="1"/>
</dbReference>
<keyword evidence="1" id="KW-1133">Transmembrane helix</keyword>
<dbReference type="OMA" id="KSYCGVS"/>
<evidence type="ECO:0000256" key="1">
    <source>
        <dbReference type="SAM" id="Phobius"/>
    </source>
</evidence>
<feature type="transmembrane region" description="Helical" evidence="1">
    <location>
        <begin position="446"/>
        <end position="470"/>
    </location>
</feature>
<keyword evidence="1" id="KW-0812">Transmembrane</keyword>
<name>A0A4U6THE9_SETVI</name>
<reference evidence="2" key="1">
    <citation type="submission" date="2019-03" db="EMBL/GenBank/DDBJ databases">
        <title>WGS assembly of Setaria viridis.</title>
        <authorList>
            <person name="Huang P."/>
            <person name="Jenkins J."/>
            <person name="Grimwood J."/>
            <person name="Barry K."/>
            <person name="Healey A."/>
            <person name="Mamidi S."/>
            <person name="Sreedasyam A."/>
            <person name="Shu S."/>
            <person name="Feldman M."/>
            <person name="Wu J."/>
            <person name="Yu Y."/>
            <person name="Chen C."/>
            <person name="Johnson J."/>
            <person name="Rokhsar D."/>
            <person name="Baxter I."/>
            <person name="Schmutz J."/>
            <person name="Brutnell T."/>
            <person name="Kellogg E."/>
        </authorList>
    </citation>
    <scope>NUCLEOTIDE SEQUENCE [LARGE SCALE GENOMIC DNA]</scope>
</reference>
<evidence type="ECO:0000313" key="3">
    <source>
        <dbReference type="Proteomes" id="UP000298652"/>
    </source>
</evidence>
<dbReference type="Proteomes" id="UP000298652">
    <property type="component" value="Chromosome 8"/>
</dbReference>
<dbReference type="Pfam" id="PF03140">
    <property type="entry name" value="DUF247"/>
    <property type="match status" value="1"/>
</dbReference>
<accession>A0A4U6THE9</accession>
<dbReference type="PANTHER" id="PTHR31170">
    <property type="entry name" value="BNAC04G53230D PROTEIN"/>
    <property type="match status" value="1"/>
</dbReference>
<dbReference type="Gramene" id="TKW01062">
    <property type="protein sequence ID" value="TKW01062"/>
    <property type="gene ID" value="SEVIR_8G152500v2"/>
</dbReference>
<protein>
    <submittedName>
        <fullName evidence="2">Uncharacterized protein</fullName>
    </submittedName>
</protein>
<dbReference type="InterPro" id="IPR004158">
    <property type="entry name" value="DUF247_pln"/>
</dbReference>
<keyword evidence="3" id="KW-1185">Reference proteome</keyword>
<sequence length="476" mass="54689">MRAKGKAISSCSAMEIGKKKFLEHSGQANHKLVDESETLRAEENGSCNSWVVDMPKMLEQADPSVEMARWKQRSIYRVPEFIKKTTNSDAYRPQFVSLGPYHHREPHLLAMEEHKRRALVHLVKRAGKPHTYVQFVEAIEEVVDELQAAYDDLDDKWRGANIGSFVEMMVTDGCFLLELIMMVDSILRNDEIVDDYAADDPIFSKRSFLVLWPVMRKDMIAMENQLPLVVLQRLLAVQRGTPPKAREINYMVGNLLDVECFEEHMDKLGLHFLDIYYKSYCGVSPCWEGSDYDELRAPCAVEMSEAGIQFKKSNTNSIHDVDFEDAVLSMPLFDFNDSTETILLNLMAFEWLHPYAKDDVVAYVSFMDDIIQSERDVALLESEGIVLDITGSKQMVEMFNYSLTRLGRVNVGNRLGHVQWKIKTYCRKRRNRWQASFVNTYLSNPWVFISLVAAVILLVATLLQTVYTIVPFYTKG</sequence>
<gene>
    <name evidence="2" type="ORF">SEVIR_8G152500v2</name>
</gene>
<proteinExistence type="predicted"/>